<accession>A0A9K3CUI7</accession>
<evidence type="ECO:0000313" key="1">
    <source>
        <dbReference type="EMBL" id="GIQ82360.1"/>
    </source>
</evidence>
<gene>
    <name evidence="1" type="ORF">KIPB_003480</name>
</gene>
<dbReference type="EMBL" id="BDIP01000671">
    <property type="protein sequence ID" value="GIQ82360.1"/>
    <property type="molecule type" value="Genomic_DNA"/>
</dbReference>
<comment type="caution">
    <text evidence="1">The sequence shown here is derived from an EMBL/GenBank/DDBJ whole genome shotgun (WGS) entry which is preliminary data.</text>
</comment>
<dbReference type="Proteomes" id="UP000265618">
    <property type="component" value="Unassembled WGS sequence"/>
</dbReference>
<organism evidence="1 2">
    <name type="scientific">Kipferlia bialata</name>
    <dbReference type="NCBI Taxonomy" id="797122"/>
    <lineage>
        <taxon>Eukaryota</taxon>
        <taxon>Metamonada</taxon>
        <taxon>Carpediemonas-like organisms</taxon>
        <taxon>Kipferlia</taxon>
    </lineage>
</organism>
<dbReference type="InterPro" id="IPR016024">
    <property type="entry name" value="ARM-type_fold"/>
</dbReference>
<dbReference type="Gene3D" id="1.25.10.10">
    <property type="entry name" value="Leucine-rich Repeat Variant"/>
    <property type="match status" value="2"/>
</dbReference>
<dbReference type="InterPro" id="IPR011989">
    <property type="entry name" value="ARM-like"/>
</dbReference>
<reference evidence="1 2" key="1">
    <citation type="journal article" date="2018" name="PLoS ONE">
        <title>The draft genome of Kipferlia bialata reveals reductive genome evolution in fornicate parasites.</title>
        <authorList>
            <person name="Tanifuji G."/>
            <person name="Takabayashi S."/>
            <person name="Kume K."/>
            <person name="Takagi M."/>
            <person name="Nakayama T."/>
            <person name="Kamikawa R."/>
            <person name="Inagaki Y."/>
            <person name="Hashimoto T."/>
        </authorList>
    </citation>
    <scope>NUCLEOTIDE SEQUENCE [LARGE SCALE GENOMIC DNA]</scope>
    <source>
        <strain evidence="1">NY0173</strain>
    </source>
</reference>
<keyword evidence="2" id="KW-1185">Reference proteome</keyword>
<dbReference type="SUPFAM" id="SSF48371">
    <property type="entry name" value="ARM repeat"/>
    <property type="match status" value="2"/>
</dbReference>
<dbReference type="Gene3D" id="3.40.50.300">
    <property type="entry name" value="P-loop containing nucleotide triphosphate hydrolases"/>
    <property type="match status" value="1"/>
</dbReference>
<dbReference type="InterPro" id="IPR027417">
    <property type="entry name" value="P-loop_NTPase"/>
</dbReference>
<evidence type="ECO:0000313" key="2">
    <source>
        <dbReference type="Proteomes" id="UP000265618"/>
    </source>
</evidence>
<name>A0A9K3CUI7_9EUKA</name>
<protein>
    <recommendedName>
        <fullName evidence="3">NACHT domain-containing protein</fullName>
    </recommendedName>
</protein>
<evidence type="ECO:0008006" key="3">
    <source>
        <dbReference type="Google" id="ProtNLM"/>
    </source>
</evidence>
<dbReference type="AlphaFoldDB" id="A0A9K3CUI7"/>
<sequence>MPALGSDPKGGRWAAFCGALKKYGVPAASVAVPIALTLATGCLMSPVTMALPLAGAVSSTLSNQGIDLPVQAVAERLAGCLGGKGGDAVKALFGLVKKRGQANGAMAQIEGVLRPHMTQISQVLSALESDHADIRSLLQGWMGEQEVINATMAQDLSAIQASLDGLSVSLLYLKDQSDKAQTVLTGISQNTSQLLHGLTADMLKMPPTDCLRVSHSLLQEQLLKSEFGVPYDSSRYVSIAALDTALSAFTDQCDKGVAARSPLFVLLADIGRGKTWCAAHLAYTLATATAPTVGNCLVPFYIPLREGVGPGVERYFGGTNAVHVAEGCRSLHALGKCAVLILDGLDEMTSASERMNAIPWVAQFLQAVKGHALAVLTCRTSVWGSTDFDTKAVDLPPFLFTSGSPSTLPLCSLQLSDFNDSELLDAIESYGLLSHTFTPNLIRMCRKPFTLRLVTEYALQHCVLPDPTDIETFYPLFHSDMDDPNTILFRMGVTSAVIRDQIGPFLSALGDISSSISRVTLHKETTINTEGRQWAVVEASGLLDVTRSTCGTVYCIALEYQPYMEHMRTNAFPLALGGKPGPAVTVAPVSQVDVDLCCLLVETAPVRIERQRQRETERQAEMVRVRIAREEAALEEELHRLEEKGRDPTTGATPIPMSAFELLGSLHVARLQGGADVVESLEGVAYPSEYYDLIGDGVDSTSDQSEPETAPAHHPAETLRVNLLQDIDRVDAVCKHLQSLAQMAKDPSNVRAIYALKCHEAVIQAMSTHQHSVFAITAGAVTISALAMTDVNVPSMFSLACHTYALAALAKQPDSPKLYQYCGDLVNSLASSGFADRTEVTKGAPWLLHALDKHQENYSLARGVLSVLEFLTDDGSHLAPDAIVTMTAATLGGVVATFREHAHDADLSNKILRLLVDVSDTAEAVAVLNALRCYEPVVSCLQSHMDLCITMMVDSDPLDLERHGTLMLERLSGGYENSTILCAEHSHHIVITVMRERYRDASTVTMGAQTLGQMCTEDPDRQRSVVRAGGGHVVLEALKTHILDPECCLVSLDTLCVLASTVKNSKTLVFVNHHRRAISLLLVSPTSNARVATGVAQVLFHLAWDYNERQIALAADGCLKHLEVALERHIADPCVVLPVVQALGQLSMAGSSLKSSV</sequence>
<proteinExistence type="predicted"/>